<evidence type="ECO:0000256" key="2">
    <source>
        <dbReference type="ARBA" id="ARBA00008681"/>
    </source>
</evidence>
<dbReference type="InterPro" id="IPR008816">
    <property type="entry name" value="Gly_zipper_2TM_dom"/>
</dbReference>
<comment type="subcellular location">
    <subcellularLocation>
        <location evidence="1">Cell outer membrane</location>
        <topology evidence="1">Lipid-anchor</topology>
    </subcellularLocation>
</comment>
<feature type="domain" description="Glycine zipper 2TM" evidence="5">
    <location>
        <begin position="90"/>
        <end position="129"/>
    </location>
</feature>
<keyword evidence="4" id="KW-0449">Lipoprotein</keyword>
<organism evidence="6 7">
    <name type="scientific">Sphingomonas alpina</name>
    <dbReference type="NCBI Taxonomy" id="653931"/>
    <lineage>
        <taxon>Bacteria</taxon>
        <taxon>Pseudomonadati</taxon>
        <taxon>Pseudomonadota</taxon>
        <taxon>Alphaproteobacteria</taxon>
        <taxon>Sphingomonadales</taxon>
        <taxon>Sphingomonadaceae</taxon>
        <taxon>Sphingomonas</taxon>
    </lineage>
</organism>
<evidence type="ECO:0000313" key="6">
    <source>
        <dbReference type="EMBL" id="QNQ08162.1"/>
    </source>
</evidence>
<accession>A0A7H0LEQ9</accession>
<sequence length="137" mass="14603">MRALTLGLVAAATMVTGCVGTDDGGMDPRYRSYSQYDYDRPDPSYNGYDAGRYYREDNRRYRERRLSSNDRVYRGQDGRYYCRRNDGTTGLIVGGIAGGVLGSLIAPGGSGVLGALIGGAGGAVAGKAIDKDGARCR</sequence>
<comment type="similarity">
    <text evidence="2">Belongs to the rickettsiale 17 kDa surface antigen family.</text>
</comment>
<evidence type="ECO:0000256" key="4">
    <source>
        <dbReference type="ARBA" id="ARBA00023288"/>
    </source>
</evidence>
<dbReference type="RefSeq" id="WP_187760491.1">
    <property type="nucleotide sequence ID" value="NZ_CP061038.1"/>
</dbReference>
<proteinExistence type="inferred from homology"/>
<dbReference type="Pfam" id="PF05433">
    <property type="entry name" value="Rick_17kDa_Anti"/>
    <property type="match status" value="1"/>
</dbReference>
<evidence type="ECO:0000313" key="7">
    <source>
        <dbReference type="Proteomes" id="UP000516148"/>
    </source>
</evidence>
<dbReference type="PROSITE" id="PS51257">
    <property type="entry name" value="PROKAR_LIPOPROTEIN"/>
    <property type="match status" value="1"/>
</dbReference>
<dbReference type="AlphaFoldDB" id="A0A7H0LEQ9"/>
<evidence type="ECO:0000259" key="5">
    <source>
        <dbReference type="Pfam" id="PF05433"/>
    </source>
</evidence>
<gene>
    <name evidence="6" type="ORF">H3Z74_15480</name>
</gene>
<dbReference type="KEGG" id="spap:H3Z74_15480"/>
<keyword evidence="7" id="KW-1185">Reference proteome</keyword>
<evidence type="ECO:0000256" key="3">
    <source>
        <dbReference type="ARBA" id="ARBA00015281"/>
    </source>
</evidence>
<dbReference type="Proteomes" id="UP000516148">
    <property type="component" value="Chromosome"/>
</dbReference>
<evidence type="ECO:0000256" key="1">
    <source>
        <dbReference type="ARBA" id="ARBA00004459"/>
    </source>
</evidence>
<dbReference type="EMBL" id="CP061038">
    <property type="protein sequence ID" value="QNQ08162.1"/>
    <property type="molecule type" value="Genomic_DNA"/>
</dbReference>
<protein>
    <recommendedName>
        <fullName evidence="3">17 kDa surface antigen</fullName>
    </recommendedName>
</protein>
<reference evidence="6 7" key="1">
    <citation type="submission" date="2020-09" db="EMBL/GenBank/DDBJ databases">
        <title>Sphingomonas sp., a new species isolated from pork steak.</title>
        <authorList>
            <person name="Heidler von Heilborn D."/>
        </authorList>
    </citation>
    <scope>NUCLEOTIDE SEQUENCE [LARGE SCALE GENOMIC DNA]</scope>
    <source>
        <strain evidence="7">S8-3T</strain>
    </source>
</reference>
<name>A0A7H0LEQ9_9SPHN</name>